<name>A0A6J4SN69_9SPHN</name>
<accession>A0A6J4SN69</accession>
<proteinExistence type="predicted"/>
<dbReference type="AlphaFoldDB" id="A0A6J4SN69"/>
<evidence type="ECO:0000313" key="1">
    <source>
        <dbReference type="EMBL" id="CAA9501669.1"/>
    </source>
</evidence>
<protein>
    <submittedName>
        <fullName evidence="1">Uncharacterized protein</fullName>
    </submittedName>
</protein>
<gene>
    <name evidence="1" type="ORF">AVDCRST_MAG91-1087</name>
</gene>
<organism evidence="1">
    <name type="scientific">uncultured Sphingomonadaceae bacterium</name>
    <dbReference type="NCBI Taxonomy" id="169976"/>
    <lineage>
        <taxon>Bacteria</taxon>
        <taxon>Pseudomonadati</taxon>
        <taxon>Pseudomonadota</taxon>
        <taxon>Alphaproteobacteria</taxon>
        <taxon>Sphingomonadales</taxon>
        <taxon>Sphingomonadaceae</taxon>
        <taxon>environmental samples</taxon>
    </lineage>
</organism>
<sequence>SLPFDHPANGSRTRIVSWRSGEVDTSVIGQSISSSTRRIYLIACAGSSPQLRAPRVDSDQPGMVS</sequence>
<dbReference type="EMBL" id="CADCVX010000241">
    <property type="protein sequence ID" value="CAA9501669.1"/>
    <property type="molecule type" value="Genomic_DNA"/>
</dbReference>
<reference evidence="1" key="1">
    <citation type="submission" date="2020-02" db="EMBL/GenBank/DDBJ databases">
        <authorList>
            <person name="Meier V. D."/>
        </authorList>
    </citation>
    <scope>NUCLEOTIDE SEQUENCE</scope>
    <source>
        <strain evidence="1">AVDCRST_MAG91</strain>
    </source>
</reference>
<feature type="non-terminal residue" evidence="1">
    <location>
        <position position="1"/>
    </location>
</feature>